<gene>
    <name evidence="1" type="ORF">PAAG_12060</name>
</gene>
<dbReference type="GeneID" id="26970842"/>
<sequence>MLHRRFDESETAFSCKIPWQIWELVPSPIHSAPSNPNEPIPGMSLHLGPSLQPLGGSSPAPVFAWLEHSFNRIQPEMCNFD</sequence>
<proteinExistence type="predicted"/>
<dbReference type="KEGG" id="pbl:PAAG_12060"/>
<dbReference type="Proteomes" id="UP000002059">
    <property type="component" value="Partially assembled WGS sequence"/>
</dbReference>
<reference evidence="1 2" key="1">
    <citation type="journal article" date="2011" name="PLoS Genet.">
        <title>Comparative genomic analysis of human fungal pathogens causing paracoccidioidomycosis.</title>
        <authorList>
            <person name="Desjardins C.A."/>
            <person name="Champion M.D."/>
            <person name="Holder J.W."/>
            <person name="Muszewska A."/>
            <person name="Goldberg J."/>
            <person name="Bailao A.M."/>
            <person name="Brigido M.M."/>
            <person name="Ferreira M.E."/>
            <person name="Garcia A.M."/>
            <person name="Grynberg M."/>
            <person name="Gujja S."/>
            <person name="Heiman D.I."/>
            <person name="Henn M.R."/>
            <person name="Kodira C.D."/>
            <person name="Leon-Narvaez H."/>
            <person name="Longo L.V."/>
            <person name="Ma L.J."/>
            <person name="Malavazi I."/>
            <person name="Matsuo A.L."/>
            <person name="Morais F.V."/>
            <person name="Pereira M."/>
            <person name="Rodriguez-Brito S."/>
            <person name="Sakthikumar S."/>
            <person name="Salem-Izacc S.M."/>
            <person name="Sykes S.M."/>
            <person name="Teixeira M.M."/>
            <person name="Vallejo M.C."/>
            <person name="Walter M.E."/>
            <person name="Yandava C."/>
            <person name="Young S."/>
            <person name="Zeng Q."/>
            <person name="Zucker J."/>
            <person name="Felipe M.S."/>
            <person name="Goldman G.H."/>
            <person name="Haas B.J."/>
            <person name="McEwen J.G."/>
            <person name="Nino-Vega G."/>
            <person name="Puccia R."/>
            <person name="San-Blas G."/>
            <person name="Soares C.M."/>
            <person name="Birren B.W."/>
            <person name="Cuomo C.A."/>
        </authorList>
    </citation>
    <scope>NUCLEOTIDE SEQUENCE [LARGE SCALE GENOMIC DNA]</scope>
    <source>
        <strain evidence="2">ATCC MYA-826 / Pb01</strain>
    </source>
</reference>
<dbReference type="AlphaFoldDB" id="A0A0A2V4E7"/>
<dbReference type="VEuPathDB" id="FungiDB:PAAG_12060"/>
<protein>
    <submittedName>
        <fullName evidence="1">Uncharacterized protein</fullName>
    </submittedName>
</protein>
<dbReference type="RefSeq" id="XP_015702750.1">
    <property type="nucleotide sequence ID" value="XM_015847600.1"/>
</dbReference>
<dbReference type="EMBL" id="KN294006">
    <property type="protein sequence ID" value="KGQ01202.1"/>
    <property type="molecule type" value="Genomic_DNA"/>
</dbReference>
<evidence type="ECO:0000313" key="2">
    <source>
        <dbReference type="Proteomes" id="UP000002059"/>
    </source>
</evidence>
<keyword evidence="2" id="KW-1185">Reference proteome</keyword>
<dbReference type="HOGENOM" id="CLU_2574507_0_0_1"/>
<evidence type="ECO:0000313" key="1">
    <source>
        <dbReference type="EMBL" id="KGQ01202.1"/>
    </source>
</evidence>
<name>A0A0A2V4E7_PARBA</name>
<organism evidence="1 2">
    <name type="scientific">Paracoccidioides lutzii (strain ATCC MYA-826 / Pb01)</name>
    <name type="common">Paracoccidioides brasiliensis</name>
    <dbReference type="NCBI Taxonomy" id="502779"/>
    <lineage>
        <taxon>Eukaryota</taxon>
        <taxon>Fungi</taxon>
        <taxon>Dikarya</taxon>
        <taxon>Ascomycota</taxon>
        <taxon>Pezizomycotina</taxon>
        <taxon>Eurotiomycetes</taxon>
        <taxon>Eurotiomycetidae</taxon>
        <taxon>Onygenales</taxon>
        <taxon>Ajellomycetaceae</taxon>
        <taxon>Paracoccidioides</taxon>
    </lineage>
</organism>
<accession>A0A0A2V4E7</accession>